<evidence type="ECO:0000259" key="1">
    <source>
        <dbReference type="Pfam" id="PF00723"/>
    </source>
</evidence>
<dbReference type="PANTHER" id="PTHR31616">
    <property type="entry name" value="TREHALASE"/>
    <property type="match status" value="1"/>
</dbReference>
<dbReference type="Pfam" id="PF00723">
    <property type="entry name" value="Glyco_hydro_15"/>
    <property type="match status" value="1"/>
</dbReference>
<reference evidence="2 3" key="1">
    <citation type="submission" date="2024-09" db="EMBL/GenBank/DDBJ databases">
        <authorList>
            <person name="Sun Q."/>
            <person name="Mori K."/>
        </authorList>
    </citation>
    <scope>NUCLEOTIDE SEQUENCE [LARGE SCALE GENOMIC DNA]</scope>
    <source>
        <strain evidence="2 3">KCTC 23076</strain>
    </source>
</reference>
<proteinExistence type="predicted"/>
<keyword evidence="3" id="KW-1185">Reference proteome</keyword>
<dbReference type="InterPro" id="IPR012341">
    <property type="entry name" value="6hp_glycosidase-like_sf"/>
</dbReference>
<protein>
    <submittedName>
        <fullName evidence="2">Glycoside hydrolase family 15 protein</fullName>
    </submittedName>
</protein>
<dbReference type="SUPFAM" id="SSF48208">
    <property type="entry name" value="Six-hairpin glycosidases"/>
    <property type="match status" value="1"/>
</dbReference>
<dbReference type="RefSeq" id="WP_386668161.1">
    <property type="nucleotide sequence ID" value="NZ_JBHLTG010000002.1"/>
</dbReference>
<dbReference type="EMBL" id="JBHLTG010000002">
    <property type="protein sequence ID" value="MFC0678369.1"/>
    <property type="molecule type" value="Genomic_DNA"/>
</dbReference>
<evidence type="ECO:0000313" key="2">
    <source>
        <dbReference type="EMBL" id="MFC0678369.1"/>
    </source>
</evidence>
<name>A0ABV6RP63_9GAMM</name>
<gene>
    <name evidence="2" type="ORF">ACFFGH_11010</name>
</gene>
<dbReference type="Gene3D" id="1.50.10.10">
    <property type="match status" value="1"/>
</dbReference>
<sequence>MTQSDLATDREALQAIVQQGRALILEQQHPGGAYPASPTFSAYRGFSWFRDGAFIADAMSALGERDSAERFFDWCAATLERQAGRISAVIAEAAAGIETPADRMLPTRYTLDGAPGDVDWWDFQLDGYGTWLWALEEHVARHGGDPTRWRRAVELTADYLLVSWRRPCFDWWEEHDAEVHVSTLGCVAAGLRSASRLGVLDAGLARRCGDTADAATDLILEDGVADGRLRKWLGSNAVDGSLLALLAPLDVLDVTSAAATGTLTAVETELTVDGGVHRYAADVYYGGGQWPLLSCFLGLAHLARGDEARATELLRWAAGTATRSGTMPEQVADHLLHPDRLPEWETRWGRSADPLLWSYAMYIRLAVELRLTAGGETR</sequence>
<dbReference type="InterPro" id="IPR008928">
    <property type="entry name" value="6-hairpin_glycosidase_sf"/>
</dbReference>
<dbReference type="GO" id="GO:0016787">
    <property type="term" value="F:hydrolase activity"/>
    <property type="evidence" value="ECO:0007669"/>
    <property type="project" value="UniProtKB-KW"/>
</dbReference>
<keyword evidence="2" id="KW-0378">Hydrolase</keyword>
<comment type="caution">
    <text evidence="2">The sequence shown here is derived from an EMBL/GenBank/DDBJ whole genome shotgun (WGS) entry which is preliminary data.</text>
</comment>
<dbReference type="InterPro" id="IPR011613">
    <property type="entry name" value="GH15-like"/>
</dbReference>
<organism evidence="2 3">
    <name type="scientific">Lysobacter korlensis</name>
    <dbReference type="NCBI Taxonomy" id="553636"/>
    <lineage>
        <taxon>Bacteria</taxon>
        <taxon>Pseudomonadati</taxon>
        <taxon>Pseudomonadota</taxon>
        <taxon>Gammaproteobacteria</taxon>
        <taxon>Lysobacterales</taxon>
        <taxon>Lysobacteraceae</taxon>
        <taxon>Lysobacter</taxon>
    </lineage>
</organism>
<dbReference type="PANTHER" id="PTHR31616:SF0">
    <property type="entry name" value="GLUCAN 1,4-ALPHA-GLUCOSIDASE"/>
    <property type="match status" value="1"/>
</dbReference>
<accession>A0ABV6RP63</accession>
<evidence type="ECO:0000313" key="3">
    <source>
        <dbReference type="Proteomes" id="UP001589896"/>
    </source>
</evidence>
<dbReference type="Proteomes" id="UP001589896">
    <property type="component" value="Unassembled WGS sequence"/>
</dbReference>
<feature type="domain" description="GH15-like" evidence="1">
    <location>
        <begin position="12"/>
        <end position="303"/>
    </location>
</feature>